<evidence type="ECO:0000256" key="1">
    <source>
        <dbReference type="ARBA" id="ARBA00004328"/>
    </source>
</evidence>
<dbReference type="InterPro" id="IPR031654">
    <property type="entry name" value="Capsid_N"/>
</dbReference>
<dbReference type="Gene3D" id="2.70.9.20">
    <property type="entry name" value="Major capsid protein Vp54"/>
    <property type="match status" value="1"/>
</dbReference>
<name>A0A5B8IIU5_9VIRU</name>
<dbReference type="InterPro" id="IPR007542">
    <property type="entry name" value="MCP_C"/>
</dbReference>
<feature type="domain" description="Major capsid protein C-terminal" evidence="4">
    <location>
        <begin position="254"/>
        <end position="519"/>
    </location>
</feature>
<proteinExistence type="predicted"/>
<dbReference type="Pfam" id="PF04451">
    <property type="entry name" value="Capsid_NCLDV"/>
    <property type="match status" value="1"/>
</dbReference>
<dbReference type="SUPFAM" id="SSF49749">
    <property type="entry name" value="Group II dsDNA viruses VP"/>
    <property type="match status" value="3"/>
</dbReference>
<keyword evidence="3" id="KW-0946">Virion</keyword>
<accession>A0A5B8IIU5</accession>
<dbReference type="InterPro" id="IPR038519">
    <property type="entry name" value="MCP_C_sf"/>
</dbReference>
<evidence type="ECO:0000256" key="2">
    <source>
        <dbReference type="ARBA" id="ARBA00022561"/>
    </source>
</evidence>
<protein>
    <submittedName>
        <fullName evidence="6">Large eukaryotic DNA virus major capsid protein</fullName>
    </submittedName>
</protein>
<evidence type="ECO:0000313" key="6">
    <source>
        <dbReference type="EMBL" id="QDY52222.1"/>
    </source>
</evidence>
<evidence type="ECO:0000256" key="3">
    <source>
        <dbReference type="ARBA" id="ARBA00022844"/>
    </source>
</evidence>
<gene>
    <name evidence="6" type="ORF">5_19</name>
</gene>
<dbReference type="EMBL" id="MK250089">
    <property type="protein sequence ID" value="QDY52222.1"/>
    <property type="molecule type" value="Genomic_DNA"/>
</dbReference>
<dbReference type="GO" id="GO:0019028">
    <property type="term" value="C:viral capsid"/>
    <property type="evidence" value="ECO:0007669"/>
    <property type="project" value="UniProtKB-KW"/>
</dbReference>
<keyword evidence="2" id="KW-0167">Capsid protein</keyword>
<dbReference type="Pfam" id="PF16903">
    <property type="entry name" value="Capsid_N"/>
    <property type="match status" value="1"/>
</dbReference>
<comment type="subcellular location">
    <subcellularLocation>
        <location evidence="1">Virion</location>
    </subcellularLocation>
</comment>
<dbReference type="Gene3D" id="2.70.9.10">
    <property type="entry name" value="Adenovirus Type 2 Hexon, domain 4"/>
    <property type="match status" value="1"/>
</dbReference>
<feature type="domain" description="Major capsid protein N-terminal" evidence="5">
    <location>
        <begin position="25"/>
        <end position="251"/>
    </location>
</feature>
<reference evidence="6" key="1">
    <citation type="submission" date="2018-11" db="EMBL/GenBank/DDBJ databases">
        <title>A distinct lineage of giant viruses engineers rhodopsin photosystems in predatory marine eukaryotes.</title>
        <authorList>
            <person name="Needham D.M."/>
            <person name="Yoshizawa S."/>
            <person name="Hosaka T."/>
            <person name="Poirier C."/>
            <person name="Choi C.-J."/>
            <person name="Hehenberger E."/>
            <person name="Irwin N.A.T."/>
            <person name="Wilken S."/>
            <person name="Yung C.-M."/>
            <person name="Bachy C."/>
            <person name="Kurihara R."/>
            <person name="Nakajima Y."/>
            <person name="Kojima K."/>
            <person name="Kimura-Someya T."/>
            <person name="Leonard G."/>
            <person name="Malmstrom R.R."/>
            <person name="Mende D."/>
            <person name="Olson D.K."/>
            <person name="Sudo Y."/>
            <person name="Sudek S."/>
            <person name="Richards T.A."/>
            <person name="DeLong E.F."/>
            <person name="Keeling P.J."/>
            <person name="Santoro A.E."/>
            <person name="Shirouzu M."/>
            <person name="Iwasaki W."/>
            <person name="Worden A.Z."/>
        </authorList>
    </citation>
    <scope>NUCLEOTIDE SEQUENCE</scope>
</reference>
<evidence type="ECO:0000259" key="4">
    <source>
        <dbReference type="Pfam" id="PF04451"/>
    </source>
</evidence>
<evidence type="ECO:0000259" key="5">
    <source>
        <dbReference type="Pfam" id="PF16903"/>
    </source>
</evidence>
<organism evidence="6">
    <name type="scientific">Mimiviridae sp. ChoanoV1</name>
    <dbReference type="NCBI Taxonomy" id="2596887"/>
    <lineage>
        <taxon>Viruses</taxon>
        <taxon>Varidnaviria</taxon>
        <taxon>Bamfordvirae</taxon>
        <taxon>Nucleocytoviricota</taxon>
        <taxon>Megaviricetes</taxon>
        <taxon>Imitervirales</taxon>
        <taxon>Schizomimiviridae</taxon>
    </lineage>
</organism>
<sequence>MGGGLMQLVAYGAQDIYLTGNPQITFFKVVYRRHTNFSMESIEQTFNGTADFGKKVTATISRNGDLIHRVYLQVELPSVRVAQDQSFRWVNWVGHALIKNVEVEIGGQRIDKHYGDWLHIWNELTQESGKQDGYANMVGNVDRLFRPVGTDTAGQSSAIGTDAVSGLAGDVTTGGNTLEVGEMPAATLFIPLQFWFCRNPGLALPLIALQYHEVKINIEFRNAAECCGATAMPSGLKLNAASLYVDYIYLDTDERRRFAQVSHEYLIEQLQFTGEESVSQTNAKIKLNFNHPCKELIWVVQKDAFTSKADFGTSCEVLGRQWFNYSDRVDITPFDSTNPYVKRNINDNVINTSPEKAGTGIDVDDLTFGLTATDGSAGADLGGNADGKKGAGLLNKYNPLYDRGGNPVDKAKLQLNGHDRFSERSGRYFNLVQPYQHHTNVPSVGINVYSFGLKPEEHQPSGTCNMSRIDNATLNLTLTKASTEQIKEGSTVVETAGSCKVRVYATNYNVLRIMSGMGGLAYSN</sequence>
<dbReference type="InterPro" id="IPR016112">
    <property type="entry name" value="VP_dsDNA_II"/>
</dbReference>
<dbReference type="GO" id="GO:0005198">
    <property type="term" value="F:structural molecule activity"/>
    <property type="evidence" value="ECO:0007669"/>
    <property type="project" value="InterPro"/>
</dbReference>